<dbReference type="GO" id="GO:0043023">
    <property type="term" value="F:ribosomal large subunit binding"/>
    <property type="evidence" value="ECO:0007669"/>
    <property type="project" value="InterPro"/>
</dbReference>
<dbReference type="CDD" id="cd00165">
    <property type="entry name" value="S4"/>
    <property type="match status" value="1"/>
</dbReference>
<organism evidence="7">
    <name type="scientific">Nocardia globerula</name>
    <dbReference type="NCBI Taxonomy" id="1818"/>
    <lineage>
        <taxon>Bacteria</taxon>
        <taxon>Bacillati</taxon>
        <taxon>Actinomycetota</taxon>
        <taxon>Actinomycetes</taxon>
        <taxon>Mycobacteriales</taxon>
        <taxon>Nocardiaceae</taxon>
        <taxon>Nocardia</taxon>
    </lineage>
</organism>
<evidence type="ECO:0000256" key="2">
    <source>
        <dbReference type="ARBA" id="ARBA00022884"/>
    </source>
</evidence>
<evidence type="ECO:0000259" key="6">
    <source>
        <dbReference type="SMART" id="SM00363"/>
    </source>
</evidence>
<dbReference type="GO" id="GO:0034605">
    <property type="term" value="P:cellular response to heat"/>
    <property type="evidence" value="ECO:0007669"/>
    <property type="project" value="InterPro"/>
</dbReference>
<feature type="domain" description="RNA-binding S4" evidence="6">
    <location>
        <begin position="11"/>
        <end position="75"/>
    </location>
</feature>
<evidence type="ECO:0000256" key="5">
    <source>
        <dbReference type="SAM" id="MobiDB-lite"/>
    </source>
</evidence>
<keyword evidence="2 4" id="KW-0694">RNA-binding</keyword>
<dbReference type="SUPFAM" id="SSF55174">
    <property type="entry name" value="Alpha-L RNA-binding motif"/>
    <property type="match status" value="1"/>
</dbReference>
<name>A0A652YUN4_NOCGL</name>
<evidence type="ECO:0000256" key="3">
    <source>
        <dbReference type="ARBA" id="ARBA00023125"/>
    </source>
</evidence>
<feature type="region of interest" description="Disordered" evidence="5">
    <location>
        <begin position="89"/>
        <end position="129"/>
    </location>
</feature>
<dbReference type="GO" id="GO:0003677">
    <property type="term" value="F:DNA binding"/>
    <property type="evidence" value="ECO:0007669"/>
    <property type="project" value="UniProtKB-KW"/>
</dbReference>
<comment type="similarity">
    <text evidence="1">Belongs to the HSP15 family.</text>
</comment>
<evidence type="ECO:0000256" key="4">
    <source>
        <dbReference type="PROSITE-ProRule" id="PRU00182"/>
    </source>
</evidence>
<sequence length="129" mass="14096">MAQLPPDAISVRVDSWTWAVRLFKTRSQAAASCRSGHVRVNGTSAKAAQQVKAGDEVRVRVSGVERIVVVVKPITKRVGAVLVDDCLKDISPPPPPPELLASIPMRDRGAGRPTKRERRDLEKLRGIDL</sequence>
<dbReference type="PROSITE" id="PS50889">
    <property type="entry name" value="S4"/>
    <property type="match status" value="1"/>
</dbReference>
<comment type="caution">
    <text evidence="7">The sequence shown here is derived from an EMBL/GenBank/DDBJ whole genome shotgun (WGS) entry which is preliminary data.</text>
</comment>
<accession>A0A652YUN4</accession>
<dbReference type="SMART" id="SM00363">
    <property type="entry name" value="S4"/>
    <property type="match status" value="1"/>
</dbReference>
<dbReference type="EMBL" id="VNIQ01000002">
    <property type="protein sequence ID" value="TYQ06780.1"/>
    <property type="molecule type" value="Genomic_DNA"/>
</dbReference>
<reference evidence="7" key="1">
    <citation type="submission" date="2019-07" db="EMBL/GenBank/DDBJ databases">
        <title>Genomic Encyclopedia of Type Strains, Phase IV (KMG-IV): sequencing the most valuable type-strain genomes for metagenomic binning, comparative biology and taxonomic classification.</title>
        <authorList>
            <person name="Goeker M."/>
        </authorList>
    </citation>
    <scope>NUCLEOTIDE SEQUENCE</scope>
    <source>
        <strain evidence="7">DSM 44596</strain>
    </source>
</reference>
<dbReference type="Pfam" id="PF01479">
    <property type="entry name" value="S4"/>
    <property type="match status" value="1"/>
</dbReference>
<evidence type="ECO:0000256" key="1">
    <source>
        <dbReference type="ARBA" id="ARBA00008396"/>
    </source>
</evidence>
<keyword evidence="7" id="KW-0346">Stress response</keyword>
<dbReference type="InterPro" id="IPR036986">
    <property type="entry name" value="S4_RNA-bd_sf"/>
</dbReference>
<dbReference type="GO" id="GO:0003727">
    <property type="term" value="F:single-stranded RNA binding"/>
    <property type="evidence" value="ECO:0007669"/>
    <property type="project" value="InterPro"/>
</dbReference>
<proteinExistence type="inferred from homology"/>
<dbReference type="PIRSF" id="PIRSF016821">
    <property type="entry name" value="HSP15"/>
    <property type="match status" value="1"/>
</dbReference>
<dbReference type="InterPro" id="IPR025708">
    <property type="entry name" value="HSP15"/>
</dbReference>
<protein>
    <submittedName>
        <fullName evidence="7">Heat shock protein Hsp15</fullName>
    </submittedName>
</protein>
<dbReference type="AlphaFoldDB" id="A0A652YUN4"/>
<evidence type="ECO:0000313" key="7">
    <source>
        <dbReference type="EMBL" id="TYQ06780.1"/>
    </source>
</evidence>
<gene>
    <name evidence="7" type="ORF">FNL38_102924</name>
</gene>
<dbReference type="InterPro" id="IPR002942">
    <property type="entry name" value="S4_RNA-bd"/>
</dbReference>
<feature type="compositionally biased region" description="Basic and acidic residues" evidence="5">
    <location>
        <begin position="117"/>
        <end position="129"/>
    </location>
</feature>
<keyword evidence="3" id="KW-0238">DNA-binding</keyword>
<dbReference type="Gene3D" id="3.10.290.10">
    <property type="entry name" value="RNA-binding S4 domain"/>
    <property type="match status" value="1"/>
</dbReference>